<gene>
    <name evidence="3" type="ORF">JOE21_002567</name>
</gene>
<dbReference type="InterPro" id="IPR039422">
    <property type="entry name" value="MarR/SlyA-like"/>
</dbReference>
<dbReference type="Gene3D" id="1.10.10.10">
    <property type="entry name" value="Winged helix-like DNA-binding domain superfamily/Winged helix DNA-binding domain"/>
    <property type="match status" value="1"/>
</dbReference>
<dbReference type="PROSITE" id="PS50995">
    <property type="entry name" value="HTH_MARR_2"/>
    <property type="match status" value="1"/>
</dbReference>
<evidence type="ECO:0000256" key="1">
    <source>
        <dbReference type="ARBA" id="ARBA00023125"/>
    </source>
</evidence>
<dbReference type="InterPro" id="IPR000835">
    <property type="entry name" value="HTH_MarR-typ"/>
</dbReference>
<keyword evidence="4" id="KW-1185">Reference proteome</keyword>
<evidence type="ECO:0000259" key="2">
    <source>
        <dbReference type="PROSITE" id="PS50995"/>
    </source>
</evidence>
<dbReference type="PANTHER" id="PTHR33164:SF67">
    <property type="entry name" value="TRANSCRIPTIONAL REGULATOR, MARR FAMILY"/>
    <property type="match status" value="1"/>
</dbReference>
<dbReference type="PANTHER" id="PTHR33164">
    <property type="entry name" value="TRANSCRIPTIONAL REGULATOR, MARR FAMILY"/>
    <property type="match status" value="1"/>
</dbReference>
<evidence type="ECO:0000313" key="4">
    <source>
        <dbReference type="Proteomes" id="UP001185012"/>
    </source>
</evidence>
<accession>A0ABU1IP50</accession>
<proteinExistence type="predicted"/>
<sequence length="151" mass="17859">MSERQQLIDELEQAFRQVFRRLKDEMNHMLGEEMSRGEFFVLRHLRHGPQKVSVLAAEFGVSNSHITQLTDRLVKKGLARRHRSQADKRVVELMLTEEGTEVVATMEQKRLQYFRHKFDSFTTEEMSTLLRLFQKMSTQQPPERRDDRGAP</sequence>
<organism evidence="3 4">
    <name type="scientific">Desmospora profundinema</name>
    <dbReference type="NCBI Taxonomy" id="1571184"/>
    <lineage>
        <taxon>Bacteria</taxon>
        <taxon>Bacillati</taxon>
        <taxon>Bacillota</taxon>
        <taxon>Bacilli</taxon>
        <taxon>Bacillales</taxon>
        <taxon>Thermoactinomycetaceae</taxon>
        <taxon>Desmospora</taxon>
    </lineage>
</organism>
<dbReference type="Pfam" id="PF01047">
    <property type="entry name" value="MarR"/>
    <property type="match status" value="1"/>
</dbReference>
<dbReference type="EMBL" id="JAVDQG010000005">
    <property type="protein sequence ID" value="MDR6226560.1"/>
    <property type="molecule type" value="Genomic_DNA"/>
</dbReference>
<dbReference type="InterPro" id="IPR036390">
    <property type="entry name" value="WH_DNA-bd_sf"/>
</dbReference>
<dbReference type="Proteomes" id="UP001185012">
    <property type="component" value="Unassembled WGS sequence"/>
</dbReference>
<protein>
    <submittedName>
        <fullName evidence="3">DNA-binding MarR family transcriptional regulator</fullName>
    </submittedName>
</protein>
<comment type="caution">
    <text evidence="3">The sequence shown here is derived from an EMBL/GenBank/DDBJ whole genome shotgun (WGS) entry which is preliminary data.</text>
</comment>
<keyword evidence="1 3" id="KW-0238">DNA-binding</keyword>
<dbReference type="InterPro" id="IPR036388">
    <property type="entry name" value="WH-like_DNA-bd_sf"/>
</dbReference>
<dbReference type="PRINTS" id="PR00598">
    <property type="entry name" value="HTHMARR"/>
</dbReference>
<dbReference type="SMART" id="SM00347">
    <property type="entry name" value="HTH_MARR"/>
    <property type="match status" value="1"/>
</dbReference>
<dbReference type="GO" id="GO:0003677">
    <property type="term" value="F:DNA binding"/>
    <property type="evidence" value="ECO:0007669"/>
    <property type="project" value="UniProtKB-KW"/>
</dbReference>
<evidence type="ECO:0000313" key="3">
    <source>
        <dbReference type="EMBL" id="MDR6226560.1"/>
    </source>
</evidence>
<reference evidence="3 4" key="1">
    <citation type="submission" date="2023-07" db="EMBL/GenBank/DDBJ databases">
        <title>Genomic Encyclopedia of Type Strains, Phase IV (KMG-IV): sequencing the most valuable type-strain genomes for metagenomic binning, comparative biology and taxonomic classification.</title>
        <authorList>
            <person name="Goeker M."/>
        </authorList>
    </citation>
    <scope>NUCLEOTIDE SEQUENCE [LARGE SCALE GENOMIC DNA]</scope>
    <source>
        <strain evidence="3 4">DSM 45903</strain>
    </source>
</reference>
<name>A0ABU1IP50_9BACL</name>
<dbReference type="RefSeq" id="WP_309866610.1">
    <property type="nucleotide sequence ID" value="NZ_JAVDQG010000005.1"/>
</dbReference>
<feature type="domain" description="HTH marR-type" evidence="2">
    <location>
        <begin position="4"/>
        <end position="138"/>
    </location>
</feature>
<dbReference type="SUPFAM" id="SSF46785">
    <property type="entry name" value="Winged helix' DNA-binding domain"/>
    <property type="match status" value="1"/>
</dbReference>